<dbReference type="Proteomes" id="UP000233491">
    <property type="component" value="Unassembled WGS sequence"/>
</dbReference>
<organism evidence="2 3">
    <name type="scientific">Pleomorphomonas diazotrophica</name>
    <dbReference type="NCBI Taxonomy" id="1166257"/>
    <lineage>
        <taxon>Bacteria</taxon>
        <taxon>Pseudomonadati</taxon>
        <taxon>Pseudomonadota</taxon>
        <taxon>Alphaproteobacteria</taxon>
        <taxon>Hyphomicrobiales</taxon>
        <taxon>Pleomorphomonadaceae</taxon>
        <taxon>Pleomorphomonas</taxon>
    </lineage>
</organism>
<evidence type="ECO:0000313" key="2">
    <source>
        <dbReference type="EMBL" id="PKR87387.1"/>
    </source>
</evidence>
<dbReference type="InterPro" id="IPR012577">
    <property type="entry name" value="NIPSNAP"/>
</dbReference>
<proteinExistence type="predicted"/>
<protein>
    <submittedName>
        <fullName evidence="2">NIPSNAP family protein</fullName>
    </submittedName>
</protein>
<evidence type="ECO:0000259" key="1">
    <source>
        <dbReference type="Pfam" id="PF07978"/>
    </source>
</evidence>
<dbReference type="OrthoDB" id="9812037at2"/>
<dbReference type="EMBL" id="PJNW01000019">
    <property type="protein sequence ID" value="PKR87387.1"/>
    <property type="molecule type" value="Genomic_DNA"/>
</dbReference>
<feature type="domain" description="NIPSNAP" evidence="1">
    <location>
        <begin position="4"/>
        <end position="104"/>
    </location>
</feature>
<evidence type="ECO:0000313" key="3">
    <source>
        <dbReference type="Proteomes" id="UP000233491"/>
    </source>
</evidence>
<comment type="caution">
    <text evidence="2">The sequence shown here is derived from an EMBL/GenBank/DDBJ whole genome shotgun (WGS) entry which is preliminary data.</text>
</comment>
<dbReference type="Pfam" id="PF07978">
    <property type="entry name" value="NIPSNAP"/>
    <property type="match status" value="1"/>
</dbReference>
<accession>A0A1I4V7V0</accession>
<reference evidence="2 3" key="1">
    <citation type="submission" date="2017-12" db="EMBL/GenBank/DDBJ databases">
        <title>Anaerobic carbon monoxide metabolism by Pleomorphomonas carboxyditropha sp. nov., a new mesophilic hydrogenogenic carboxidotroph.</title>
        <authorList>
            <person name="Esquivel-Elizondo S."/>
            <person name="Krajmalnik-Brown R."/>
        </authorList>
    </citation>
    <scope>NUCLEOTIDE SEQUENCE [LARGE SCALE GENOMIC DNA]</scope>
    <source>
        <strain evidence="2 3">R5-392</strain>
    </source>
</reference>
<dbReference type="SUPFAM" id="SSF54909">
    <property type="entry name" value="Dimeric alpha+beta barrel"/>
    <property type="match status" value="1"/>
</dbReference>
<dbReference type="AlphaFoldDB" id="A0A1I4V7V0"/>
<dbReference type="Gene3D" id="3.30.70.100">
    <property type="match status" value="1"/>
</dbReference>
<name>A0A1I4V7V0_9HYPH</name>
<sequence>MIHELRVYTCLPGRLPALQQRFETRTLAIWERLGIRSLGFWTTMTGPSNNDLTYLIEWQSLAEREQKWATFMADPEWQQAKETSEADGPIVANIASSFLQPTRFFQGFSKPSE</sequence>
<keyword evidence="3" id="KW-1185">Reference proteome</keyword>
<gene>
    <name evidence="2" type="ORF">CXZ10_20285</name>
</gene>
<dbReference type="InterPro" id="IPR011008">
    <property type="entry name" value="Dimeric_a/b-barrel"/>
</dbReference>
<dbReference type="RefSeq" id="WP_101291198.1">
    <property type="nucleotide sequence ID" value="NZ_FOUQ01000010.1"/>
</dbReference>